<dbReference type="EMBL" id="BAEH01000073">
    <property type="protein sequence ID" value="GAB19040.1"/>
    <property type="molecule type" value="Genomic_DNA"/>
</dbReference>
<dbReference type="OrthoDB" id="9805301at2"/>
<dbReference type="SUPFAM" id="SSF48317">
    <property type="entry name" value="Acid phosphatase/Vanadium-dependent haloperoxidase"/>
    <property type="match status" value="1"/>
</dbReference>
<evidence type="ECO:0000256" key="8">
    <source>
        <dbReference type="SAM" id="SignalP"/>
    </source>
</evidence>
<evidence type="ECO:0000256" key="6">
    <source>
        <dbReference type="ARBA" id="ARBA00022764"/>
    </source>
</evidence>
<gene>
    <name evidence="10" type="ORF">GOEFS_073_00600</name>
</gene>
<dbReference type="GO" id="GO:0030288">
    <property type="term" value="C:outer membrane-bounded periplasmic space"/>
    <property type="evidence" value="ECO:0007669"/>
    <property type="project" value="InterPro"/>
</dbReference>
<dbReference type="Pfam" id="PF01569">
    <property type="entry name" value="PAP2"/>
    <property type="match status" value="1"/>
</dbReference>
<evidence type="ECO:0000256" key="3">
    <source>
        <dbReference type="ARBA" id="ARBA00009017"/>
    </source>
</evidence>
<accession>H0R1T9</accession>
<dbReference type="GO" id="GO:0003993">
    <property type="term" value="F:acid phosphatase activity"/>
    <property type="evidence" value="ECO:0007669"/>
    <property type="project" value="UniProtKB-EC"/>
</dbReference>
<dbReference type="InterPro" id="IPR000326">
    <property type="entry name" value="PAP2/HPO"/>
</dbReference>
<proteinExistence type="inferred from homology"/>
<comment type="catalytic activity">
    <reaction evidence="1">
        <text>a phosphate monoester + H2O = an alcohol + phosphate</text>
        <dbReference type="Rhea" id="RHEA:15017"/>
        <dbReference type="ChEBI" id="CHEBI:15377"/>
        <dbReference type="ChEBI" id="CHEBI:30879"/>
        <dbReference type="ChEBI" id="CHEBI:43474"/>
        <dbReference type="ChEBI" id="CHEBI:67140"/>
        <dbReference type="EC" id="3.1.3.2"/>
    </reaction>
</comment>
<dbReference type="RefSeq" id="WP_007318375.1">
    <property type="nucleotide sequence ID" value="NZ_BAEH01000073.1"/>
</dbReference>
<evidence type="ECO:0000313" key="11">
    <source>
        <dbReference type="Proteomes" id="UP000035034"/>
    </source>
</evidence>
<dbReference type="InterPro" id="IPR001011">
    <property type="entry name" value="Acid_Pase_classA_bac"/>
</dbReference>
<name>H0R1T9_9ACTN</name>
<keyword evidence="6" id="KW-0574">Periplasm</keyword>
<evidence type="ECO:0000256" key="7">
    <source>
        <dbReference type="ARBA" id="ARBA00022801"/>
    </source>
</evidence>
<comment type="subcellular location">
    <subcellularLocation>
        <location evidence="2">Periplasm</location>
    </subcellularLocation>
</comment>
<dbReference type="CDD" id="cd03397">
    <property type="entry name" value="PAP2_acid_phosphatase"/>
    <property type="match status" value="1"/>
</dbReference>
<dbReference type="STRING" id="1077974.GOEFS_073_00600"/>
<dbReference type="AlphaFoldDB" id="H0R1T9"/>
<organism evidence="10 11">
    <name type="scientific">Gordonia effusa NBRC 100432</name>
    <dbReference type="NCBI Taxonomy" id="1077974"/>
    <lineage>
        <taxon>Bacteria</taxon>
        <taxon>Bacillati</taxon>
        <taxon>Actinomycetota</taxon>
        <taxon>Actinomycetes</taxon>
        <taxon>Mycobacteriales</taxon>
        <taxon>Gordoniaceae</taxon>
        <taxon>Gordonia</taxon>
    </lineage>
</organism>
<evidence type="ECO:0000256" key="4">
    <source>
        <dbReference type="ARBA" id="ARBA00012646"/>
    </source>
</evidence>
<keyword evidence="5 8" id="KW-0732">Signal</keyword>
<dbReference type="EC" id="3.1.3.2" evidence="4"/>
<keyword evidence="7" id="KW-0378">Hydrolase</keyword>
<protein>
    <recommendedName>
        <fullName evidence="4">acid phosphatase</fullName>
        <ecNumber evidence="4">3.1.3.2</ecNumber>
    </recommendedName>
</protein>
<feature type="chain" id="PRO_5003538111" description="acid phosphatase" evidence="8">
    <location>
        <begin position="30"/>
        <end position="381"/>
    </location>
</feature>
<evidence type="ECO:0000256" key="1">
    <source>
        <dbReference type="ARBA" id="ARBA00000032"/>
    </source>
</evidence>
<evidence type="ECO:0000256" key="2">
    <source>
        <dbReference type="ARBA" id="ARBA00004418"/>
    </source>
</evidence>
<evidence type="ECO:0000256" key="5">
    <source>
        <dbReference type="ARBA" id="ARBA00022729"/>
    </source>
</evidence>
<dbReference type="InterPro" id="IPR036938">
    <property type="entry name" value="PAP2/HPO_sf"/>
</dbReference>
<dbReference type="Gene3D" id="1.20.144.10">
    <property type="entry name" value="Phosphatidic acid phosphatase type 2/haloperoxidase"/>
    <property type="match status" value="1"/>
</dbReference>
<dbReference type="SMART" id="SM00014">
    <property type="entry name" value="acidPPc"/>
    <property type="match status" value="1"/>
</dbReference>
<dbReference type="Proteomes" id="UP000035034">
    <property type="component" value="Unassembled WGS sequence"/>
</dbReference>
<evidence type="ECO:0000313" key="10">
    <source>
        <dbReference type="EMBL" id="GAB19040.1"/>
    </source>
</evidence>
<dbReference type="eggNOG" id="COG0671">
    <property type="taxonomic scope" value="Bacteria"/>
</dbReference>
<dbReference type="PROSITE" id="PS01157">
    <property type="entry name" value="ACID_PHOSPH_CL_A"/>
    <property type="match status" value="1"/>
</dbReference>
<evidence type="ECO:0000259" key="9">
    <source>
        <dbReference type="SMART" id="SM00014"/>
    </source>
</evidence>
<comment type="caution">
    <text evidence="10">The sequence shown here is derived from an EMBL/GenBank/DDBJ whole genome shotgun (WGS) entry which is preliminary data.</text>
</comment>
<keyword evidence="11" id="KW-1185">Reference proteome</keyword>
<feature type="signal peptide" evidence="8">
    <location>
        <begin position="1"/>
        <end position="29"/>
    </location>
</feature>
<dbReference type="InterPro" id="IPR018296">
    <property type="entry name" value="Acid_Pase_classA_bac_CS"/>
</dbReference>
<feature type="domain" description="Phosphatidic acid phosphatase type 2/haloperoxidase" evidence="9">
    <location>
        <begin position="137"/>
        <end position="258"/>
    </location>
</feature>
<sequence>MKVIGSSLKAVAAALIVAGGLLAPGHVAAAPSACSFTPTAVPTSVGYSAAQKASPFATTAPANHVGVLDGFSRISEAVRQQNLANAIAINVTSSPAVARYAVNDNYDIEGPAIFNALGSKLSPAFYAALRAGQLPKTAALLLGEDALVGERVGTSKEKKYFHNPRPFEVAPQLIRHYGDGRKDLYEAVRGTGSYPSGHTTWGFAQAFLIASMIPEAGPQLLARAAEYGYHRVVLGVHYPLDVVGGRMQAESTVAQVLSDSTFAGLLAEAKKELRAVLTARVGAPIARAVACQTPYQSTGDALKSYRERATYSFVAEGNTTRVLAVPAGAENLIRAAHPNMSTGQLRQLLARTALPAGYPLDKTGYDGGWQRLDIAKAWLAH</sequence>
<comment type="similarity">
    <text evidence="3">Belongs to the class A bacterial acid phosphatase family.</text>
</comment>
<reference evidence="10 11" key="1">
    <citation type="submission" date="2011-12" db="EMBL/GenBank/DDBJ databases">
        <title>Whole genome shotgun sequence of Gordonia effusa NBRC 100432.</title>
        <authorList>
            <person name="Yoshida I."/>
            <person name="Takarada H."/>
            <person name="Hosoyama A."/>
            <person name="Tsuchikane K."/>
            <person name="Katsumata H."/>
            <person name="Yamazaki S."/>
            <person name="Fujita N."/>
        </authorList>
    </citation>
    <scope>NUCLEOTIDE SEQUENCE [LARGE SCALE GENOMIC DNA]</scope>
    <source>
        <strain evidence="10 11">NBRC 100432</strain>
    </source>
</reference>